<sequence>MAAEGETVALEFIPIAERCLQYLGKLKKKAVKEGAPFLLIFALTLITGGQEDCMPLGIMVYGYEKHLNN</sequence>
<protein>
    <submittedName>
        <fullName evidence="2">Uncharacterized protein</fullName>
    </submittedName>
</protein>
<dbReference type="EMBL" id="CM007648">
    <property type="protein sequence ID" value="ONM12467.1"/>
    <property type="molecule type" value="Genomic_DNA"/>
</dbReference>
<dbReference type="EMBL" id="CM007648">
    <property type="protein sequence ID" value="ONM12468.1"/>
    <property type="molecule type" value="Genomic_DNA"/>
</dbReference>
<dbReference type="InParanoid" id="A0A1D6DUF7"/>
<name>A0A1D6DUF7_MAIZE</name>
<reference evidence="2" key="1">
    <citation type="submission" date="2015-12" db="EMBL/GenBank/DDBJ databases">
        <title>Update maize B73 reference genome by single molecule sequencing technologies.</title>
        <authorList>
            <consortium name="Maize Genome Sequencing Project"/>
            <person name="Ware D."/>
        </authorList>
    </citation>
    <scope>NUCLEOTIDE SEQUENCE [LARGE SCALE GENOMIC DNA]</scope>
    <source>
        <tissue evidence="2">Seedling</tissue>
    </source>
</reference>
<accession>A0A1D6DUF7</accession>
<dbReference type="EMBL" id="CM000781">
    <property type="protein sequence ID" value="AQK75581.1"/>
    <property type="molecule type" value="Genomic_DNA"/>
</dbReference>
<dbReference type="AlphaFoldDB" id="A0A1D6DUF7"/>
<dbReference type="SMR" id="A0A1D6DUF7"/>
<gene>
    <name evidence="2" type="ORF">ZEAMMB73_Zm00001d001926</name>
    <name evidence="1" type="ORF">ZEAMMB73_Zm00001d018317</name>
</gene>
<proteinExistence type="predicted"/>
<evidence type="ECO:0000313" key="1">
    <source>
        <dbReference type="EMBL" id="AQK75581.1"/>
    </source>
</evidence>
<organism evidence="2">
    <name type="scientific">Zea mays</name>
    <name type="common">Maize</name>
    <dbReference type="NCBI Taxonomy" id="4577"/>
    <lineage>
        <taxon>Eukaryota</taxon>
        <taxon>Viridiplantae</taxon>
        <taxon>Streptophyta</taxon>
        <taxon>Embryophyta</taxon>
        <taxon>Tracheophyta</taxon>
        <taxon>Spermatophyta</taxon>
        <taxon>Magnoliopsida</taxon>
        <taxon>Liliopsida</taxon>
        <taxon>Poales</taxon>
        <taxon>Poaceae</taxon>
        <taxon>PACMAD clade</taxon>
        <taxon>Panicoideae</taxon>
        <taxon>Andropogonodae</taxon>
        <taxon>Andropogoneae</taxon>
        <taxon>Tripsacinae</taxon>
        <taxon>Zea</taxon>
    </lineage>
</organism>
<evidence type="ECO:0000313" key="2">
    <source>
        <dbReference type="EMBL" id="ONM12467.1"/>
    </source>
</evidence>